<sequence length="110" mass="12761">IDVRDCVNAYYLLMINKSSSGHVYNVCGDVLRKMSFFTDQLIELSGLEIEKTIDPDLYRPIDIQSQNGDSTKLQELTSWKPEIKIEQTLDDLLQYWINKISMNRNNTTVD</sequence>
<organism evidence="1">
    <name type="scientific">marine metagenome</name>
    <dbReference type="NCBI Taxonomy" id="408172"/>
    <lineage>
        <taxon>unclassified sequences</taxon>
        <taxon>metagenomes</taxon>
        <taxon>ecological metagenomes</taxon>
    </lineage>
</organism>
<evidence type="ECO:0008006" key="2">
    <source>
        <dbReference type="Google" id="ProtNLM"/>
    </source>
</evidence>
<dbReference type="EMBL" id="UINC01021621">
    <property type="protein sequence ID" value="SVA89552.1"/>
    <property type="molecule type" value="Genomic_DNA"/>
</dbReference>
<dbReference type="Gene3D" id="3.40.50.720">
    <property type="entry name" value="NAD(P)-binding Rossmann-like Domain"/>
    <property type="match status" value="1"/>
</dbReference>
<proteinExistence type="predicted"/>
<dbReference type="Gene3D" id="3.90.25.10">
    <property type="entry name" value="UDP-galactose 4-epimerase, domain 1"/>
    <property type="match status" value="1"/>
</dbReference>
<feature type="non-terminal residue" evidence="1">
    <location>
        <position position="1"/>
    </location>
</feature>
<reference evidence="1" key="1">
    <citation type="submission" date="2018-05" db="EMBL/GenBank/DDBJ databases">
        <authorList>
            <person name="Lanie J.A."/>
            <person name="Ng W.-L."/>
            <person name="Kazmierczak K.M."/>
            <person name="Andrzejewski T.M."/>
            <person name="Davidsen T.M."/>
            <person name="Wayne K.J."/>
            <person name="Tettelin H."/>
            <person name="Glass J.I."/>
            <person name="Rusch D."/>
            <person name="Podicherti R."/>
            <person name="Tsui H.-C.T."/>
            <person name="Winkler M.E."/>
        </authorList>
    </citation>
    <scope>NUCLEOTIDE SEQUENCE</scope>
</reference>
<gene>
    <name evidence="1" type="ORF">METZ01_LOCUS142406</name>
</gene>
<accession>A0A381ZL24</accession>
<evidence type="ECO:0000313" key="1">
    <source>
        <dbReference type="EMBL" id="SVA89552.1"/>
    </source>
</evidence>
<dbReference type="InterPro" id="IPR036291">
    <property type="entry name" value="NAD(P)-bd_dom_sf"/>
</dbReference>
<dbReference type="SUPFAM" id="SSF51735">
    <property type="entry name" value="NAD(P)-binding Rossmann-fold domains"/>
    <property type="match status" value="1"/>
</dbReference>
<protein>
    <recommendedName>
        <fullName evidence="2">NAD(P)-binding domain-containing protein</fullName>
    </recommendedName>
</protein>
<name>A0A381ZL24_9ZZZZ</name>
<dbReference type="AlphaFoldDB" id="A0A381ZL24"/>